<dbReference type="EMBL" id="JACOPH010000001">
    <property type="protein sequence ID" value="MBC5712733.1"/>
    <property type="molecule type" value="Genomic_DNA"/>
</dbReference>
<dbReference type="AlphaFoldDB" id="A0A923RRN4"/>
<evidence type="ECO:0000313" key="1">
    <source>
        <dbReference type="EMBL" id="MBC5712733.1"/>
    </source>
</evidence>
<accession>A0A923RRN4</accession>
<organism evidence="1 2">
    <name type="scientific">Roseburia zhanii</name>
    <dbReference type="NCBI Taxonomy" id="2763064"/>
    <lineage>
        <taxon>Bacteria</taxon>
        <taxon>Bacillati</taxon>
        <taxon>Bacillota</taxon>
        <taxon>Clostridia</taxon>
        <taxon>Lachnospirales</taxon>
        <taxon>Lachnospiraceae</taxon>
        <taxon>Roseburia</taxon>
    </lineage>
</organism>
<reference evidence="1" key="1">
    <citation type="submission" date="2020-08" db="EMBL/GenBank/DDBJ databases">
        <title>Genome public.</title>
        <authorList>
            <person name="Liu C."/>
            <person name="Sun Q."/>
        </authorList>
    </citation>
    <scope>NUCLEOTIDE SEQUENCE</scope>
    <source>
        <strain evidence="1">BX1005</strain>
    </source>
</reference>
<sequence>MIKENIADIIKERIRISDETQDNWDYGIEQCWKKYVDILSADIEKSTDFFLHDCTNEEFYWLSEAFEEIADNTQSQELISAWRSRLAAVTSQNYCQENFISTEMRQQVDYPEYVRSIEQEINYAEGRIDK</sequence>
<proteinExistence type="predicted"/>
<gene>
    <name evidence="1" type="ORF">H8S17_00675</name>
</gene>
<keyword evidence="2" id="KW-1185">Reference proteome</keyword>
<dbReference type="Proteomes" id="UP000606720">
    <property type="component" value="Unassembled WGS sequence"/>
</dbReference>
<comment type="caution">
    <text evidence="1">The sequence shown here is derived from an EMBL/GenBank/DDBJ whole genome shotgun (WGS) entry which is preliminary data.</text>
</comment>
<evidence type="ECO:0000313" key="2">
    <source>
        <dbReference type="Proteomes" id="UP000606720"/>
    </source>
</evidence>
<protein>
    <submittedName>
        <fullName evidence="1">Uncharacterized protein</fullName>
    </submittedName>
</protein>
<dbReference type="RefSeq" id="WP_186865807.1">
    <property type="nucleotide sequence ID" value="NZ_JACOPH010000001.1"/>
</dbReference>
<name>A0A923RRN4_9FIRM</name>